<dbReference type="PANTHER" id="PTHR46401">
    <property type="entry name" value="GLYCOSYLTRANSFERASE WBBK-RELATED"/>
    <property type="match status" value="1"/>
</dbReference>
<feature type="domain" description="Glycosyltransferase subfamily 4-like N-terminal" evidence="3">
    <location>
        <begin position="15"/>
        <end position="170"/>
    </location>
</feature>
<accession>A0A1F7XMR7</accession>
<reference evidence="4 5" key="1">
    <citation type="journal article" date="2016" name="Nat. Commun.">
        <title>Thousands of microbial genomes shed light on interconnected biogeochemical processes in an aquifer system.</title>
        <authorList>
            <person name="Anantharaman K."/>
            <person name="Brown C.T."/>
            <person name="Hug L.A."/>
            <person name="Sharon I."/>
            <person name="Castelle C.J."/>
            <person name="Probst A.J."/>
            <person name="Thomas B.C."/>
            <person name="Singh A."/>
            <person name="Wilkins M.J."/>
            <person name="Karaoz U."/>
            <person name="Brodie E.L."/>
            <person name="Williams K.H."/>
            <person name="Hubbard S.S."/>
            <person name="Banfield J.F."/>
        </authorList>
    </citation>
    <scope>NUCLEOTIDE SEQUENCE [LARGE SCALE GENOMIC DNA]</scope>
</reference>
<gene>
    <name evidence="4" type="ORF">A2V97_00785</name>
</gene>
<dbReference type="EMBL" id="MGFX01000002">
    <property type="protein sequence ID" value="OGM15565.1"/>
    <property type="molecule type" value="Genomic_DNA"/>
</dbReference>
<dbReference type="CDD" id="cd03809">
    <property type="entry name" value="GT4_MtfB-like"/>
    <property type="match status" value="1"/>
</dbReference>
<dbReference type="AlphaFoldDB" id="A0A1F7XMR7"/>
<evidence type="ECO:0000259" key="3">
    <source>
        <dbReference type="Pfam" id="PF13439"/>
    </source>
</evidence>
<dbReference type="Pfam" id="PF13439">
    <property type="entry name" value="Glyco_transf_4"/>
    <property type="match status" value="1"/>
</dbReference>
<dbReference type="Pfam" id="PF00534">
    <property type="entry name" value="Glycos_transf_1"/>
    <property type="match status" value="1"/>
</dbReference>
<proteinExistence type="predicted"/>
<evidence type="ECO:0000259" key="2">
    <source>
        <dbReference type="Pfam" id="PF00534"/>
    </source>
</evidence>
<dbReference type="InterPro" id="IPR028098">
    <property type="entry name" value="Glyco_trans_4-like_N"/>
</dbReference>
<keyword evidence="1" id="KW-0808">Transferase</keyword>
<protein>
    <recommendedName>
        <fullName evidence="6">Glycosyl transferase family 1 domain-containing protein</fullName>
    </recommendedName>
</protein>
<evidence type="ECO:0000256" key="1">
    <source>
        <dbReference type="ARBA" id="ARBA00022679"/>
    </source>
</evidence>
<evidence type="ECO:0000313" key="4">
    <source>
        <dbReference type="EMBL" id="OGM15565.1"/>
    </source>
</evidence>
<dbReference type="PANTHER" id="PTHR46401:SF2">
    <property type="entry name" value="GLYCOSYLTRANSFERASE WBBK-RELATED"/>
    <property type="match status" value="1"/>
</dbReference>
<feature type="domain" description="Glycosyl transferase family 1" evidence="2">
    <location>
        <begin position="204"/>
        <end position="335"/>
    </location>
</feature>
<dbReference type="SUPFAM" id="SSF53756">
    <property type="entry name" value="UDP-Glycosyltransferase/glycogen phosphorylase"/>
    <property type="match status" value="1"/>
</dbReference>
<dbReference type="InterPro" id="IPR001296">
    <property type="entry name" value="Glyco_trans_1"/>
</dbReference>
<dbReference type="GO" id="GO:0016757">
    <property type="term" value="F:glycosyltransferase activity"/>
    <property type="evidence" value="ECO:0007669"/>
    <property type="project" value="InterPro"/>
</dbReference>
<organism evidence="4 5">
    <name type="scientific">Candidatus Woesebacteria bacterium RBG_16_42_24</name>
    <dbReference type="NCBI Taxonomy" id="1802485"/>
    <lineage>
        <taxon>Bacteria</taxon>
        <taxon>Candidatus Woeseibacteriota</taxon>
    </lineage>
</organism>
<comment type="caution">
    <text evidence="4">The sequence shown here is derived from an EMBL/GenBank/DDBJ whole genome shotgun (WGS) entry which is preliminary data.</text>
</comment>
<dbReference type="Proteomes" id="UP000177382">
    <property type="component" value="Unassembled WGS sequence"/>
</dbReference>
<evidence type="ECO:0008006" key="6">
    <source>
        <dbReference type="Google" id="ProtNLM"/>
    </source>
</evidence>
<evidence type="ECO:0000313" key="5">
    <source>
        <dbReference type="Proteomes" id="UP000177382"/>
    </source>
</evidence>
<dbReference type="Gene3D" id="3.40.50.2000">
    <property type="entry name" value="Glycogen Phosphorylase B"/>
    <property type="match status" value="2"/>
</dbReference>
<name>A0A1F7XMR7_9BACT</name>
<dbReference type="STRING" id="1802485.A2V97_00785"/>
<sequence length="358" mass="40252">MKIAIDVSQVVYGTGVSVYTKLLVESLLKLDDKNEYILFGGSLRRMNTLKDFFETLRGRFTSKIFPIPPTLANIIWNRLHTLPIEKLIGEVDVFHSSDWTQPPTKAFKVTTIHDLFPIKFPKLTHPKIVSALLNRFKWVIREADMVIVPSRTTKEDLAEFGIGERVVVISEAPNPALRLPSKLEIERVKRKYQISGLYLLSIGVNPRKNTERIISAFEKVRPGLDLKLIIIGHPYMKIEPVRGVKILGHVPLSDLSGLYSGSEALVYPSLYEGFGLPILEAYKCETPVVTSNVGTMQELGQGAAILVDPTDVNSIAEGVKKAIKDRESLIKKGRERVEEFSWTKVAENTIKVYQKANQ</sequence>